<dbReference type="PANTHER" id="PTHR38847">
    <property type="match status" value="1"/>
</dbReference>
<dbReference type="OrthoDB" id="152248at2759"/>
<dbReference type="Pfam" id="PF14273">
    <property type="entry name" value="DUF4360"/>
    <property type="match status" value="1"/>
</dbReference>
<protein>
    <submittedName>
        <fullName evidence="1">Uncharacterized protein</fullName>
    </submittedName>
</protein>
<dbReference type="Proteomes" id="UP000244722">
    <property type="component" value="Unassembled WGS sequence"/>
</dbReference>
<evidence type="ECO:0000313" key="1">
    <source>
        <dbReference type="EMBL" id="PUU75612.1"/>
    </source>
</evidence>
<dbReference type="PANTHER" id="PTHR38847:SF1">
    <property type="entry name" value="PSEUDOURIDINE SYNTHASE RSUA_RLUA-LIKE DOMAIN-CONTAINING PROTEIN"/>
    <property type="match status" value="1"/>
</dbReference>
<dbReference type="AlphaFoldDB" id="A0A2T6ZJF1"/>
<accession>A0A2T6ZJF1</accession>
<evidence type="ECO:0000313" key="2">
    <source>
        <dbReference type="Proteomes" id="UP000244722"/>
    </source>
</evidence>
<gene>
    <name evidence="1" type="ORF">B9Z19DRAFT_993805</name>
</gene>
<keyword evidence="2" id="KW-1185">Reference proteome</keyword>
<sequence>PGPGQVTITGVTYTGSGCPPGTAHISISPDWAKFTLIFDSFGLKLPEAHKDCTLNFQVSYPLGYQFTISKIDYTGYVLLGLGVTAKQTSSHWFSGFVGDKQTFQSTLYGPYSGQYSGHYILPGPLPGAVWSPCGASTTVNINTQLFLNSNKPNSPGMINISSNGSKMQYQYAYDLNWRTCK</sequence>
<organism evidence="1 2">
    <name type="scientific">Tuber borchii</name>
    <name type="common">White truffle</name>
    <dbReference type="NCBI Taxonomy" id="42251"/>
    <lineage>
        <taxon>Eukaryota</taxon>
        <taxon>Fungi</taxon>
        <taxon>Dikarya</taxon>
        <taxon>Ascomycota</taxon>
        <taxon>Pezizomycotina</taxon>
        <taxon>Pezizomycetes</taxon>
        <taxon>Pezizales</taxon>
        <taxon>Tuberaceae</taxon>
        <taxon>Tuber</taxon>
    </lineage>
</organism>
<dbReference type="InterPro" id="IPR025649">
    <property type="entry name" value="DUF4360"/>
</dbReference>
<name>A0A2T6ZJF1_TUBBO</name>
<comment type="caution">
    <text evidence="1">The sequence shown here is derived from an EMBL/GenBank/DDBJ whole genome shotgun (WGS) entry which is preliminary data.</text>
</comment>
<dbReference type="EMBL" id="NESQ01000222">
    <property type="protein sequence ID" value="PUU75612.1"/>
    <property type="molecule type" value="Genomic_DNA"/>
</dbReference>
<feature type="non-terminal residue" evidence="1">
    <location>
        <position position="1"/>
    </location>
</feature>
<reference evidence="1 2" key="1">
    <citation type="submission" date="2017-04" db="EMBL/GenBank/DDBJ databases">
        <title>Draft genome sequence of Tuber borchii Vittad., a whitish edible truffle.</title>
        <authorList>
            <consortium name="DOE Joint Genome Institute"/>
            <person name="Murat C."/>
            <person name="Kuo A."/>
            <person name="Barry K.W."/>
            <person name="Clum A."/>
            <person name="Dockter R.B."/>
            <person name="Fauchery L."/>
            <person name="Iotti M."/>
            <person name="Kohler A."/>
            <person name="Labutti K."/>
            <person name="Lindquist E.A."/>
            <person name="Lipzen A."/>
            <person name="Ohm R.A."/>
            <person name="Wang M."/>
            <person name="Grigoriev I.V."/>
            <person name="Zambonelli A."/>
            <person name="Martin F.M."/>
        </authorList>
    </citation>
    <scope>NUCLEOTIDE SEQUENCE [LARGE SCALE GENOMIC DNA]</scope>
    <source>
        <strain evidence="1 2">Tbo3840</strain>
    </source>
</reference>
<proteinExistence type="predicted"/>